<accession>Q09AM7</accession>
<evidence type="ECO:0008006" key="3">
    <source>
        <dbReference type="Google" id="ProtNLM"/>
    </source>
</evidence>
<evidence type="ECO:0000313" key="2">
    <source>
        <dbReference type="Proteomes" id="UP000032702"/>
    </source>
</evidence>
<dbReference type="NCBIfam" id="NF038110">
    <property type="entry name" value="Lys_methyl_FliB"/>
    <property type="match status" value="1"/>
</dbReference>
<gene>
    <name evidence="1" type="ORF">STIAU_8550</name>
</gene>
<dbReference type="EMBL" id="AAMD01000012">
    <property type="protein sequence ID" value="EAU68837.1"/>
    <property type="molecule type" value="Genomic_DNA"/>
</dbReference>
<proteinExistence type="predicted"/>
<comment type="caution">
    <text evidence="1">The sequence shown here is derived from an EMBL/GenBank/DDBJ whole genome shotgun (WGS) entry which is preliminary data.</text>
</comment>
<name>Q09AM7_STIAD</name>
<sequence>MLRASLRPTAMDALPLFVRSVLEFQCLADRCEDTCCVGLRIPVSEDRLTRLREGVAGTPDAERVAALVVPQPDGPPAERAFIQMGSDGSCPFLDTQKFCSLHRRHGERVLPDGCATFPRIVSKIDEQVEVAGSLACPEMARRLLLKADALEQVPGPWEQVPRPEVARPFPGAPGDAYAAHAGRIRAAALGLLHQQGFPLASRLGFLGQWAFQLDSIFRGEAPFEGDAAQAGQVLDALLPPFEAPDRLEAMHQDFAALEVPGGPCAGLLASMLKARRAVARGERFKPFADGVLASLWGSEEAEGSPEAAWREVLSRWEWLESAHGSRIQQYFLHYTINQWLRAPFTEAPSLLAYVFRLAVRVAMLRMVLAGHPAVAALRASASGLAPEESQAALDRAAVECFYLVARHVEQAPDILAIVWNMAGAGGAETLGKLILFSKF</sequence>
<dbReference type="PATRIC" id="fig|378806.16.peg.8194"/>
<dbReference type="Proteomes" id="UP000032702">
    <property type="component" value="Unassembled WGS sequence"/>
</dbReference>
<reference evidence="1 2" key="1">
    <citation type="submission" date="2006-04" db="EMBL/GenBank/DDBJ databases">
        <authorList>
            <person name="Nierman W.C."/>
        </authorList>
    </citation>
    <scope>NUCLEOTIDE SEQUENCE [LARGE SCALE GENOMIC DNA]</scope>
    <source>
        <strain evidence="1 2">DW4/3-1</strain>
    </source>
</reference>
<dbReference type="AlphaFoldDB" id="Q09AM7"/>
<protein>
    <recommendedName>
        <fullName evidence="3">Lysine-N-methylase</fullName>
    </recommendedName>
</protein>
<organism evidence="1 2">
    <name type="scientific">Stigmatella aurantiaca (strain DW4/3-1)</name>
    <dbReference type="NCBI Taxonomy" id="378806"/>
    <lineage>
        <taxon>Bacteria</taxon>
        <taxon>Pseudomonadati</taxon>
        <taxon>Myxococcota</taxon>
        <taxon>Myxococcia</taxon>
        <taxon>Myxococcales</taxon>
        <taxon>Cystobacterineae</taxon>
        <taxon>Archangiaceae</taxon>
        <taxon>Stigmatella</taxon>
    </lineage>
</organism>
<evidence type="ECO:0000313" key="1">
    <source>
        <dbReference type="EMBL" id="EAU68837.1"/>
    </source>
</evidence>